<evidence type="ECO:0000256" key="1">
    <source>
        <dbReference type="ARBA" id="ARBA00004906"/>
    </source>
</evidence>
<gene>
    <name evidence="6" type="ORF">IV203_035934</name>
</gene>
<feature type="signal peptide" evidence="5">
    <location>
        <begin position="1"/>
        <end position="20"/>
    </location>
</feature>
<feature type="chain" id="PRO_5039896012" evidence="5">
    <location>
        <begin position="21"/>
        <end position="412"/>
    </location>
</feature>
<dbReference type="Pfam" id="PF12014">
    <property type="entry name" value="Cyclin_D1_bind"/>
    <property type="match status" value="1"/>
</dbReference>
<protein>
    <submittedName>
        <fullName evidence="6">Uncharacterized protein</fullName>
    </submittedName>
</protein>
<evidence type="ECO:0000313" key="6">
    <source>
        <dbReference type="EMBL" id="KAG7360835.1"/>
    </source>
</evidence>
<dbReference type="OrthoDB" id="722566at2759"/>
<comment type="caution">
    <text evidence="6">The sequence shown here is derived from an EMBL/GenBank/DDBJ whole genome shotgun (WGS) entry which is preliminary data.</text>
</comment>
<keyword evidence="7" id="KW-1185">Reference proteome</keyword>
<dbReference type="PANTHER" id="PTHR10706:SF130">
    <property type="entry name" value="F-BOX ONLY PROTEIN 31"/>
    <property type="match status" value="1"/>
</dbReference>
<feature type="coiled-coil region" evidence="3">
    <location>
        <begin position="156"/>
        <end position="183"/>
    </location>
</feature>
<reference evidence="6" key="1">
    <citation type="journal article" date="2021" name="Sci. Rep.">
        <title>Diploid genomic architecture of Nitzschia inconspicua, an elite biomass production diatom.</title>
        <authorList>
            <person name="Oliver A."/>
            <person name="Podell S."/>
            <person name="Pinowska A."/>
            <person name="Traller J.C."/>
            <person name="Smith S.R."/>
            <person name="McClure R."/>
            <person name="Beliaev A."/>
            <person name="Bohutskyi P."/>
            <person name="Hill E.A."/>
            <person name="Rabines A."/>
            <person name="Zheng H."/>
            <person name="Allen L.Z."/>
            <person name="Kuo A."/>
            <person name="Grigoriev I.V."/>
            <person name="Allen A.E."/>
            <person name="Hazlebeck D."/>
            <person name="Allen E.E."/>
        </authorList>
    </citation>
    <scope>NUCLEOTIDE SEQUENCE</scope>
    <source>
        <strain evidence="6">Hildebrandi</strain>
    </source>
</reference>
<dbReference type="AlphaFoldDB" id="A0A9K3PV16"/>
<keyword evidence="5" id="KW-0732">Signal</keyword>
<organism evidence="6 7">
    <name type="scientific">Nitzschia inconspicua</name>
    <dbReference type="NCBI Taxonomy" id="303405"/>
    <lineage>
        <taxon>Eukaryota</taxon>
        <taxon>Sar</taxon>
        <taxon>Stramenopiles</taxon>
        <taxon>Ochrophyta</taxon>
        <taxon>Bacillariophyta</taxon>
        <taxon>Bacillariophyceae</taxon>
        <taxon>Bacillariophycidae</taxon>
        <taxon>Bacillariales</taxon>
        <taxon>Bacillariaceae</taxon>
        <taxon>Nitzschia</taxon>
    </lineage>
</organism>
<keyword evidence="3" id="KW-0175">Coiled coil</keyword>
<name>A0A9K3PV16_9STRA</name>
<dbReference type="PANTHER" id="PTHR10706">
    <property type="entry name" value="F-BOX FAMILY PROTEIN"/>
    <property type="match status" value="1"/>
</dbReference>
<reference evidence="6" key="2">
    <citation type="submission" date="2021-04" db="EMBL/GenBank/DDBJ databases">
        <authorList>
            <person name="Podell S."/>
        </authorList>
    </citation>
    <scope>NUCLEOTIDE SEQUENCE</scope>
    <source>
        <strain evidence="6">Hildebrandi</strain>
    </source>
</reference>
<dbReference type="InterPro" id="IPR045048">
    <property type="entry name" value="FBXO31/39"/>
</dbReference>
<dbReference type="EMBL" id="JAGRRH010000013">
    <property type="protein sequence ID" value="KAG7360835.1"/>
    <property type="molecule type" value="Genomic_DNA"/>
</dbReference>
<feature type="compositionally biased region" description="Basic and acidic residues" evidence="4">
    <location>
        <begin position="68"/>
        <end position="78"/>
    </location>
</feature>
<feature type="region of interest" description="Disordered" evidence="4">
    <location>
        <begin position="48"/>
        <end position="89"/>
    </location>
</feature>
<proteinExistence type="predicted"/>
<evidence type="ECO:0000256" key="3">
    <source>
        <dbReference type="SAM" id="Coils"/>
    </source>
</evidence>
<accession>A0A9K3PV16</accession>
<evidence type="ECO:0000256" key="4">
    <source>
        <dbReference type="SAM" id="MobiDB-lite"/>
    </source>
</evidence>
<evidence type="ECO:0000313" key="7">
    <source>
        <dbReference type="Proteomes" id="UP000693970"/>
    </source>
</evidence>
<evidence type="ECO:0000256" key="2">
    <source>
        <dbReference type="ARBA" id="ARBA00022786"/>
    </source>
</evidence>
<sequence>MRALALPLLLWSSMPDVATAFSTVSKKTVVSTAGSSDTSWLSHSAVVPTVSSAPPHPRHGSTTLHASSGKDQHHHNNNDDEMTSPSMNDVRKNRLAKESSSSKRFALGEELKSLREDLVSLRHNLEWAKALKDEMRIQSLEKAIKNGQNRDPNFMYNKALRLIAEARKMKDASEEEKEALIEKWSAVASAAREVLPEFSMEGLWVGNYGGSHGTQLINITYSGDEMIATKCTGDNNVPRGEVTFTASLEPRNSSALPPIQLISEHRKGEFRRFPGKGQVSRRGFKDHRYVEGQLILFENQFSFVWIPTKHHVLFHRPSPEMTLKLLRNTISKEDEIENMRDHISKCFNMDLSTAIARQQHAASIDEPLRRIPLQEDLEEAERRIKEANRGNIFYQMSKWRDYIDQVLDNKKL</sequence>
<evidence type="ECO:0000256" key="5">
    <source>
        <dbReference type="SAM" id="SignalP"/>
    </source>
</evidence>
<comment type="pathway">
    <text evidence="1">Protein modification; protein ubiquitination.</text>
</comment>
<keyword evidence="2" id="KW-0833">Ubl conjugation pathway</keyword>
<dbReference type="Proteomes" id="UP000693970">
    <property type="component" value="Unassembled WGS sequence"/>
</dbReference>